<dbReference type="RefSeq" id="WP_130854439.1">
    <property type="nucleotide sequence ID" value="NZ_JBHLWO010000001.1"/>
</dbReference>
<accession>A0ABV6HFW1</accession>
<comment type="caution">
    <text evidence="2">The sequence shown here is derived from an EMBL/GenBank/DDBJ whole genome shotgun (WGS) entry which is preliminary data.</text>
</comment>
<dbReference type="InterPro" id="IPR013022">
    <property type="entry name" value="Xyl_isomerase-like_TIM-brl"/>
</dbReference>
<proteinExistence type="predicted"/>
<evidence type="ECO:0000313" key="3">
    <source>
        <dbReference type="Proteomes" id="UP001589774"/>
    </source>
</evidence>
<dbReference type="GO" id="GO:0016853">
    <property type="term" value="F:isomerase activity"/>
    <property type="evidence" value="ECO:0007669"/>
    <property type="project" value="UniProtKB-KW"/>
</dbReference>
<dbReference type="InterPro" id="IPR050312">
    <property type="entry name" value="IolE/XylAMocC-like"/>
</dbReference>
<evidence type="ECO:0000313" key="2">
    <source>
        <dbReference type="EMBL" id="MFC0317760.1"/>
    </source>
</evidence>
<dbReference type="InterPro" id="IPR036237">
    <property type="entry name" value="Xyl_isomerase-like_sf"/>
</dbReference>
<sequence length="289" mass="32988">MKRLERNLITVFFTACLILYNFHYAAAQSPEVKTDWKLAVQSYTFHKFTLMETLDKVQTLGLHYLEVYPGHPLGAGFGELNFSPSLSKENQEKLNQEAAKRGIRIIAMGVVVTEAAEWEAYFSFAAAMHMEYISAEPALADWDLVEKLVKKYNIKLAVHNHPKPSLYWSPNDLLKVIGHRDARIGSCADVGHWRREGLNPLECLRKLKGRIHALHFKDITSGKRSAHEEMPDTIWGTGILDVKAMLAELKQQNFKGTLAIEYENNWENSVPDIQKNLTYYSQALKEINP</sequence>
<dbReference type="PANTHER" id="PTHR12110:SF41">
    <property type="entry name" value="INOSOSE DEHYDRATASE"/>
    <property type="match status" value="1"/>
</dbReference>
<organism evidence="2 3">
    <name type="scientific">Olivibacter oleidegradans</name>
    <dbReference type="NCBI Taxonomy" id="760123"/>
    <lineage>
        <taxon>Bacteria</taxon>
        <taxon>Pseudomonadati</taxon>
        <taxon>Bacteroidota</taxon>
        <taxon>Sphingobacteriia</taxon>
        <taxon>Sphingobacteriales</taxon>
        <taxon>Sphingobacteriaceae</taxon>
        <taxon>Olivibacter</taxon>
    </lineage>
</organism>
<keyword evidence="3" id="KW-1185">Reference proteome</keyword>
<name>A0ABV6HFW1_9SPHI</name>
<feature type="domain" description="Xylose isomerase-like TIM barrel" evidence="1">
    <location>
        <begin position="144"/>
        <end position="270"/>
    </location>
</feature>
<protein>
    <submittedName>
        <fullName evidence="2">Sugar phosphate isomerase/epimerase family protein</fullName>
    </submittedName>
</protein>
<reference evidence="2 3" key="1">
    <citation type="submission" date="2024-09" db="EMBL/GenBank/DDBJ databases">
        <authorList>
            <person name="Sun Q."/>
            <person name="Mori K."/>
        </authorList>
    </citation>
    <scope>NUCLEOTIDE SEQUENCE [LARGE SCALE GENOMIC DNA]</scope>
    <source>
        <strain evidence="2 3">CCM 7765</strain>
    </source>
</reference>
<dbReference type="Proteomes" id="UP001589774">
    <property type="component" value="Unassembled WGS sequence"/>
</dbReference>
<keyword evidence="2" id="KW-0413">Isomerase</keyword>
<dbReference type="Gene3D" id="3.20.20.150">
    <property type="entry name" value="Divalent-metal-dependent TIM barrel enzymes"/>
    <property type="match status" value="1"/>
</dbReference>
<dbReference type="SUPFAM" id="SSF51658">
    <property type="entry name" value="Xylose isomerase-like"/>
    <property type="match status" value="1"/>
</dbReference>
<gene>
    <name evidence="2" type="ORF">ACFFI0_05545</name>
</gene>
<dbReference type="Pfam" id="PF01261">
    <property type="entry name" value="AP_endonuc_2"/>
    <property type="match status" value="1"/>
</dbReference>
<evidence type="ECO:0000259" key="1">
    <source>
        <dbReference type="Pfam" id="PF01261"/>
    </source>
</evidence>
<dbReference type="EMBL" id="JBHLWO010000001">
    <property type="protein sequence ID" value="MFC0317760.1"/>
    <property type="molecule type" value="Genomic_DNA"/>
</dbReference>
<dbReference type="PANTHER" id="PTHR12110">
    <property type="entry name" value="HYDROXYPYRUVATE ISOMERASE"/>
    <property type="match status" value="1"/>
</dbReference>